<keyword evidence="3" id="KW-1185">Reference proteome</keyword>
<evidence type="ECO:0000313" key="2">
    <source>
        <dbReference type="EMBL" id="KAJ4009535.1"/>
    </source>
</evidence>
<protein>
    <submittedName>
        <fullName evidence="2">Uncharacterized protein</fullName>
    </submittedName>
</protein>
<comment type="caution">
    <text evidence="2">The sequence shown here is derived from an EMBL/GenBank/DDBJ whole genome shotgun (WGS) entry which is preliminary data.</text>
</comment>
<dbReference type="EMBL" id="JAPDHF010000013">
    <property type="protein sequence ID" value="KAJ4009535.1"/>
    <property type="molecule type" value="Genomic_DNA"/>
</dbReference>
<dbReference type="Proteomes" id="UP001152130">
    <property type="component" value="Unassembled WGS sequence"/>
</dbReference>
<reference evidence="2" key="1">
    <citation type="submission" date="2022-10" db="EMBL/GenBank/DDBJ databases">
        <title>Fusarium specimens isolated from Avocado Roots.</title>
        <authorList>
            <person name="Stajich J."/>
            <person name="Roper C."/>
            <person name="Heimlech-Rivalta G."/>
        </authorList>
    </citation>
    <scope>NUCLEOTIDE SEQUENCE</scope>
    <source>
        <strain evidence="2">CF00143</strain>
    </source>
</reference>
<gene>
    <name evidence="2" type="ORF">NW766_008653</name>
</gene>
<dbReference type="AlphaFoldDB" id="A0A9W8PKX8"/>
<proteinExistence type="predicted"/>
<accession>A0A9W8PKX8</accession>
<feature type="region of interest" description="Disordered" evidence="1">
    <location>
        <begin position="151"/>
        <end position="194"/>
    </location>
</feature>
<feature type="compositionally biased region" description="Acidic residues" evidence="1">
    <location>
        <begin position="156"/>
        <end position="179"/>
    </location>
</feature>
<sequence length="194" mass="21688">MDEDSDFIPQITITASNWEQVPVMPFPMPLPDSRIVPPWEFFPAAPEPEPEPEAEIEPAFADRAAAEARAEQVVEDRFYCHLSTELFSEYKEMRVPADAFRAHCCRICGEEMSPTSLARHLGIWTGGREGPRLLCPAAPSLLEGAGVGWVPNLATDEAETEEDEEDEADEDEDKDEEGAYEPIYWDITEGAEVD</sequence>
<evidence type="ECO:0000256" key="1">
    <source>
        <dbReference type="SAM" id="MobiDB-lite"/>
    </source>
</evidence>
<name>A0A9W8PKX8_9HYPO</name>
<evidence type="ECO:0000313" key="3">
    <source>
        <dbReference type="Proteomes" id="UP001152130"/>
    </source>
</evidence>
<organism evidence="2 3">
    <name type="scientific">Fusarium irregulare</name>
    <dbReference type="NCBI Taxonomy" id="2494466"/>
    <lineage>
        <taxon>Eukaryota</taxon>
        <taxon>Fungi</taxon>
        <taxon>Dikarya</taxon>
        <taxon>Ascomycota</taxon>
        <taxon>Pezizomycotina</taxon>
        <taxon>Sordariomycetes</taxon>
        <taxon>Hypocreomycetidae</taxon>
        <taxon>Hypocreales</taxon>
        <taxon>Nectriaceae</taxon>
        <taxon>Fusarium</taxon>
        <taxon>Fusarium incarnatum-equiseti species complex</taxon>
    </lineage>
</organism>